<keyword evidence="4" id="KW-1185">Reference proteome</keyword>
<dbReference type="InterPro" id="IPR011670">
    <property type="entry name" value="DUF1612"/>
</dbReference>
<accession>A0ABR6AW25</accession>
<dbReference type="Pfam" id="PF11972">
    <property type="entry name" value="HTH_13"/>
    <property type="match status" value="1"/>
</dbReference>
<evidence type="ECO:0008006" key="5">
    <source>
        <dbReference type="Google" id="ProtNLM"/>
    </source>
</evidence>
<evidence type="ECO:0000259" key="1">
    <source>
        <dbReference type="Pfam" id="PF07756"/>
    </source>
</evidence>
<dbReference type="InterPro" id="IPR021068">
    <property type="entry name" value="HTH_DNA-bd"/>
</dbReference>
<dbReference type="Pfam" id="PF07756">
    <property type="entry name" value="DUF1612"/>
    <property type="match status" value="1"/>
</dbReference>
<dbReference type="Proteomes" id="UP000578622">
    <property type="component" value="Unassembled WGS sequence"/>
</dbReference>
<feature type="domain" description="DUF1612" evidence="1">
    <location>
        <begin position="186"/>
        <end position="311"/>
    </location>
</feature>
<dbReference type="NCBIfam" id="NF040876">
    <property type="entry name" value="RHE_PE00001_fam"/>
    <property type="match status" value="1"/>
</dbReference>
<gene>
    <name evidence="3" type="ORF">FHW20_004412</name>
</gene>
<organism evidence="3 4">
    <name type="scientific">Brucella intermedia</name>
    <dbReference type="NCBI Taxonomy" id="94625"/>
    <lineage>
        <taxon>Bacteria</taxon>
        <taxon>Pseudomonadati</taxon>
        <taxon>Pseudomonadota</taxon>
        <taxon>Alphaproteobacteria</taxon>
        <taxon>Hyphomicrobiales</taxon>
        <taxon>Brucellaceae</taxon>
        <taxon>Brucella/Ochrobactrum group</taxon>
        <taxon>Brucella</taxon>
    </lineage>
</organism>
<feature type="domain" description="HTH DNA binding" evidence="2">
    <location>
        <begin position="320"/>
        <end position="373"/>
    </location>
</feature>
<dbReference type="EMBL" id="JACGXG010000011">
    <property type="protein sequence ID" value="MBA8853431.1"/>
    <property type="molecule type" value="Genomic_DNA"/>
</dbReference>
<evidence type="ECO:0000313" key="3">
    <source>
        <dbReference type="EMBL" id="MBA8853431.1"/>
    </source>
</evidence>
<dbReference type="InterPro" id="IPR048017">
    <property type="entry name" value="Y4cF-like"/>
</dbReference>
<proteinExistence type="predicted"/>
<name>A0ABR6AW25_9HYPH</name>
<dbReference type="RefSeq" id="WP_182511989.1">
    <property type="nucleotide sequence ID" value="NZ_JACGXG010000011.1"/>
</dbReference>
<evidence type="ECO:0000259" key="2">
    <source>
        <dbReference type="Pfam" id="PF11972"/>
    </source>
</evidence>
<protein>
    <recommendedName>
        <fullName evidence="5">DUF1612 domain-containing protein</fullName>
    </recommendedName>
</protein>
<reference evidence="3 4" key="1">
    <citation type="submission" date="2020-07" db="EMBL/GenBank/DDBJ databases">
        <title>Genomic Encyclopedia of Type Strains, Phase IV (KMG-V): Genome sequencing to study the core and pangenomes of soil and plant-associated prokaryotes.</title>
        <authorList>
            <person name="Whitman W."/>
        </authorList>
    </citation>
    <scope>NUCLEOTIDE SEQUENCE [LARGE SCALE GENOMIC DNA]</scope>
    <source>
        <strain evidence="3 4">RH4WT92</strain>
    </source>
</reference>
<comment type="caution">
    <text evidence="3">The sequence shown here is derived from an EMBL/GenBank/DDBJ whole genome shotgun (WGS) entry which is preliminary data.</text>
</comment>
<sequence>MAYEIEKLPLETLLPAIARAEDRLARLDEVVRRSPVRDGFVERGHFFDAAASMWVAGELVHVEDLVLHEAQMDIRAPTHELIIGHTILRARRRIFGADPAWAVSEGGVAALTGAVLGAERQQEFALAGRAGEGSVDLDDDEDGVLAREFADIDAIISRSQRVLDALSDGSAPTSAARPSLAVGDLVIRDPDWDEAERLSQWRSVLKCAETLPPALAAVLLYDAWESLEPVQRQHWLGGQLVVAYLRSSGKIISHLLAYNVGLKAVPRERRRARERTTRLLAFLEAMSIAAEAGMKEIVRLNQARDQMERRMRGRRSSSSLPAVIDLILSRPIVSASMIAKAAGVTPRGALNLISELGAREMTGRGRYRAWGVL</sequence>
<evidence type="ECO:0000313" key="4">
    <source>
        <dbReference type="Proteomes" id="UP000578622"/>
    </source>
</evidence>